<organism evidence="1 2">
    <name type="scientific">Peronospora destructor</name>
    <dbReference type="NCBI Taxonomy" id="86335"/>
    <lineage>
        <taxon>Eukaryota</taxon>
        <taxon>Sar</taxon>
        <taxon>Stramenopiles</taxon>
        <taxon>Oomycota</taxon>
        <taxon>Peronosporomycetes</taxon>
        <taxon>Peronosporales</taxon>
        <taxon>Peronosporaceae</taxon>
        <taxon>Peronospora</taxon>
    </lineage>
</organism>
<reference evidence="1" key="1">
    <citation type="submission" date="2022-12" db="EMBL/GenBank/DDBJ databases">
        <authorList>
            <person name="Webb A."/>
        </authorList>
    </citation>
    <scope>NUCLEOTIDE SEQUENCE</scope>
    <source>
        <strain evidence="1">Pd1</strain>
    </source>
</reference>
<accession>A0AAV0V3U3</accession>
<protein>
    <submittedName>
        <fullName evidence="1">Uncharacterized protein</fullName>
    </submittedName>
</protein>
<dbReference type="EMBL" id="CANTFM010001980">
    <property type="protein sequence ID" value="CAI5743887.1"/>
    <property type="molecule type" value="Genomic_DNA"/>
</dbReference>
<dbReference type="Proteomes" id="UP001162029">
    <property type="component" value="Unassembled WGS sequence"/>
</dbReference>
<comment type="caution">
    <text evidence="1">The sequence shown here is derived from an EMBL/GenBank/DDBJ whole genome shotgun (WGS) entry which is preliminary data.</text>
</comment>
<keyword evidence="2" id="KW-1185">Reference proteome</keyword>
<gene>
    <name evidence="1" type="ORF">PDE001_LOCUS9072</name>
</gene>
<evidence type="ECO:0000313" key="2">
    <source>
        <dbReference type="Proteomes" id="UP001162029"/>
    </source>
</evidence>
<evidence type="ECO:0000313" key="1">
    <source>
        <dbReference type="EMBL" id="CAI5743887.1"/>
    </source>
</evidence>
<proteinExistence type="predicted"/>
<sequence length="133" mass="15488">MGMQPKALQLRIQRSQLRIQRSRLRHVKSPRALLKRSSFRRHFHSVPIELPEDVRVLKQKILKTHPAKLAHFSLGHMRCVATPPVLIPDNLKDRRALRTIVSGKSVPLTMGMWANCKKKAKHLDLIDEYVTYR</sequence>
<dbReference type="AlphaFoldDB" id="A0AAV0V3U3"/>
<name>A0AAV0V3U3_9STRA</name>